<dbReference type="InterPro" id="IPR046004">
    <property type="entry name" value="DUF5960"/>
</dbReference>
<accession>A0A1V2UFM7</accession>
<dbReference type="AlphaFoldDB" id="A0A1V2UFM7"/>
<dbReference type="Pfam" id="PF19385">
    <property type="entry name" value="DUF5960"/>
    <property type="match status" value="1"/>
</dbReference>
<evidence type="ECO:0000313" key="2">
    <source>
        <dbReference type="Proteomes" id="UP000189299"/>
    </source>
</evidence>
<dbReference type="OrthoDB" id="2187304at2"/>
<gene>
    <name evidence="1" type="ORF">BTN92_11175</name>
</gene>
<protein>
    <submittedName>
        <fullName evidence="1">Uncharacterized protein</fullName>
    </submittedName>
</protein>
<dbReference type="Proteomes" id="UP000189299">
    <property type="component" value="Unassembled WGS sequence"/>
</dbReference>
<proteinExistence type="predicted"/>
<evidence type="ECO:0000313" key="1">
    <source>
        <dbReference type="EMBL" id="ONN42076.1"/>
    </source>
</evidence>
<sequence>MIIHKNVMLWFFHDPKKKFEKELYKYWNSEIDFKLVENKLLIHLYESKKNYFMLPASKTKNIMNVYFLFDIVTDVPNTRMQHRRYDFKKCLFINPEQVDLA</sequence>
<reference evidence="1 2" key="1">
    <citation type="submission" date="2016-12" db="EMBL/GenBank/DDBJ databases">
        <authorList>
            <person name="Song W.-J."/>
            <person name="Kurnit D.M."/>
        </authorList>
    </citation>
    <scope>NUCLEOTIDE SEQUENCE [LARGE SCALE GENOMIC DNA]</scope>
    <source>
        <strain evidence="1 2">CGB1038-1_S1</strain>
    </source>
</reference>
<dbReference type="RefSeq" id="WP_077151771.1">
    <property type="nucleotide sequence ID" value="NZ_CABMMO010000011.1"/>
</dbReference>
<organism evidence="1 2">
    <name type="scientific">Enterococcus mundtii</name>
    <dbReference type="NCBI Taxonomy" id="53346"/>
    <lineage>
        <taxon>Bacteria</taxon>
        <taxon>Bacillati</taxon>
        <taxon>Bacillota</taxon>
        <taxon>Bacilli</taxon>
        <taxon>Lactobacillales</taxon>
        <taxon>Enterococcaceae</taxon>
        <taxon>Enterococcus</taxon>
    </lineage>
</organism>
<comment type="caution">
    <text evidence="1">The sequence shown here is derived from an EMBL/GenBank/DDBJ whole genome shotgun (WGS) entry which is preliminary data.</text>
</comment>
<name>A0A1V2UFM7_ENTMU</name>
<dbReference type="EMBL" id="MSTR01000011">
    <property type="protein sequence ID" value="ONN42076.1"/>
    <property type="molecule type" value="Genomic_DNA"/>
</dbReference>